<dbReference type="Pfam" id="PF19493">
    <property type="entry name" value="Trypco1"/>
    <property type="match status" value="1"/>
</dbReference>
<proteinExistence type="predicted"/>
<organism evidence="2 3">
    <name type="scientific">Streptomyces neyagawaensis</name>
    <dbReference type="NCBI Taxonomy" id="42238"/>
    <lineage>
        <taxon>Bacteria</taxon>
        <taxon>Bacillati</taxon>
        <taxon>Actinomycetota</taxon>
        <taxon>Actinomycetes</taxon>
        <taxon>Kitasatosporales</taxon>
        <taxon>Streptomycetaceae</taxon>
        <taxon>Streptomyces</taxon>
    </lineage>
</organism>
<keyword evidence="3" id="KW-1185">Reference proteome</keyword>
<dbReference type="RefSeq" id="WP_359694346.1">
    <property type="nucleotide sequence ID" value="NZ_JBEYXT010000042.1"/>
</dbReference>
<accession>A0ABV3AXA8</accession>
<sequence length="154" mass="16606">MESLLNSKTSPCVDGYRLSHRFLSISGQAQRSMTGITTIELQDGSLLRVETTAPLGAPTPSGDPYEPIGRQRRADAVGEAGDTLRDAVDRVRPAVQDILDSLRSIPRRPDRITLEFGVKVTAEAGVVIARTSAEAHFTVGMEWDADERDATGAV</sequence>
<gene>
    <name evidence="2" type="ORF">ABZ931_12490</name>
</gene>
<evidence type="ECO:0000313" key="3">
    <source>
        <dbReference type="Proteomes" id="UP001551189"/>
    </source>
</evidence>
<evidence type="ECO:0000313" key="2">
    <source>
        <dbReference type="EMBL" id="MEU6801818.1"/>
    </source>
</evidence>
<name>A0ABV3AXA8_9ACTN</name>
<dbReference type="InterPro" id="IPR045794">
    <property type="entry name" value="Trypco1"/>
</dbReference>
<protein>
    <submittedName>
        <fullName evidence="2">CU044_2847 family protein</fullName>
    </submittedName>
</protein>
<dbReference type="EMBL" id="JBEYXT010000042">
    <property type="protein sequence ID" value="MEU6801818.1"/>
    <property type="molecule type" value="Genomic_DNA"/>
</dbReference>
<comment type="caution">
    <text evidence="2">The sequence shown here is derived from an EMBL/GenBank/DDBJ whole genome shotgun (WGS) entry which is preliminary data.</text>
</comment>
<dbReference type="Proteomes" id="UP001551189">
    <property type="component" value="Unassembled WGS sequence"/>
</dbReference>
<evidence type="ECO:0000259" key="1">
    <source>
        <dbReference type="Pfam" id="PF19493"/>
    </source>
</evidence>
<dbReference type="NCBIfam" id="NF041216">
    <property type="entry name" value="CU044_2847_fam"/>
    <property type="match status" value="1"/>
</dbReference>
<reference evidence="2 3" key="1">
    <citation type="submission" date="2024-06" db="EMBL/GenBank/DDBJ databases">
        <title>The Natural Products Discovery Center: Release of the First 8490 Sequenced Strains for Exploring Actinobacteria Biosynthetic Diversity.</title>
        <authorList>
            <person name="Kalkreuter E."/>
            <person name="Kautsar S.A."/>
            <person name="Yang D."/>
            <person name="Bader C.D."/>
            <person name="Teijaro C.N."/>
            <person name="Fluegel L."/>
            <person name="Davis C.M."/>
            <person name="Simpson J.R."/>
            <person name="Lauterbach L."/>
            <person name="Steele A.D."/>
            <person name="Gui C."/>
            <person name="Meng S."/>
            <person name="Li G."/>
            <person name="Viehrig K."/>
            <person name="Ye F."/>
            <person name="Su P."/>
            <person name="Kiefer A.F."/>
            <person name="Nichols A."/>
            <person name="Cepeda A.J."/>
            <person name="Yan W."/>
            <person name="Fan B."/>
            <person name="Jiang Y."/>
            <person name="Adhikari A."/>
            <person name="Zheng C.-J."/>
            <person name="Schuster L."/>
            <person name="Cowan T.M."/>
            <person name="Smanski M.J."/>
            <person name="Chevrette M.G."/>
            <person name="De Carvalho L.P.S."/>
            <person name="Shen B."/>
        </authorList>
    </citation>
    <scope>NUCLEOTIDE SEQUENCE [LARGE SCALE GENOMIC DNA]</scope>
    <source>
        <strain evidence="2 3">NPDC046851</strain>
    </source>
</reference>
<feature type="domain" description="Trypsin-co-occurring" evidence="1">
    <location>
        <begin position="39"/>
        <end position="144"/>
    </location>
</feature>